<comment type="function">
    <text evidence="5">Catalyzes the GTP-dependent ribosomal translocation step during translation elongation. During this step, the ribosome changes from the pre-translocational (PRE) to the post-translocational (POST) state as the newly formed A-site-bound peptidyl-tRNA and P-site-bound deacylated tRNA move to the P and E sites, respectively. Catalyzes the coordinated movement of the two tRNA molecules, the mRNA and conformational changes in the ribosome.</text>
</comment>
<keyword evidence="2 7" id="KW-0251">Elongation factor</keyword>
<dbReference type="GO" id="GO:0003746">
    <property type="term" value="F:translation elongation factor activity"/>
    <property type="evidence" value="ECO:0007669"/>
    <property type="project" value="UniProtKB-KW"/>
</dbReference>
<feature type="non-terminal residue" evidence="7">
    <location>
        <position position="72"/>
    </location>
</feature>
<dbReference type="InterPro" id="IPR000640">
    <property type="entry name" value="EFG_V-like"/>
</dbReference>
<feature type="non-terminal residue" evidence="7">
    <location>
        <position position="1"/>
    </location>
</feature>
<dbReference type="Pfam" id="PF00679">
    <property type="entry name" value="EFG_C"/>
    <property type="match status" value="1"/>
</dbReference>
<gene>
    <name evidence="7" type="primary">fusA</name>
    <name evidence="7" type="ORF">GWO12_00860</name>
</gene>
<keyword evidence="3" id="KW-0648">Protein biosynthesis</keyword>
<dbReference type="PANTHER" id="PTHR43261:SF1">
    <property type="entry name" value="RIBOSOME-RELEASING FACTOR 2, MITOCHONDRIAL"/>
    <property type="match status" value="1"/>
</dbReference>
<evidence type="ECO:0000256" key="2">
    <source>
        <dbReference type="ARBA" id="ARBA00022768"/>
    </source>
</evidence>
<dbReference type="AlphaFoldDB" id="A0AAE4Z7G8"/>
<dbReference type="GO" id="GO:0005525">
    <property type="term" value="F:GTP binding"/>
    <property type="evidence" value="ECO:0007669"/>
    <property type="project" value="UniProtKB-KW"/>
</dbReference>
<evidence type="ECO:0000256" key="4">
    <source>
        <dbReference type="ARBA" id="ARBA00023134"/>
    </source>
</evidence>
<proteinExistence type="predicted"/>
<reference evidence="7 8" key="1">
    <citation type="submission" date="2020-01" db="EMBL/GenBank/DDBJ databases">
        <title>Genomes assembled from Gulf of Kutch pelagic sediment metagenomes.</title>
        <authorList>
            <person name="Chandrashekar M."/>
            <person name="Mahajan M.S."/>
            <person name="Dave K.J."/>
            <person name="Vatsa P."/>
            <person name="Nathani N.M."/>
        </authorList>
    </citation>
    <scope>NUCLEOTIDE SEQUENCE [LARGE SCALE GENOMIC DNA]</scope>
    <source>
        <strain evidence="7">KS3-K002</strain>
    </source>
</reference>
<feature type="domain" description="Elongation factor EFG" evidence="6">
    <location>
        <begin position="4"/>
        <end position="72"/>
    </location>
</feature>
<keyword evidence="1" id="KW-0547">Nucleotide-binding</keyword>
<comment type="caution">
    <text evidence="7">The sequence shown here is derived from an EMBL/GenBank/DDBJ whole genome shotgun (WGS) entry which is preliminary data.</text>
</comment>
<dbReference type="EMBL" id="JAACAK010000006">
    <property type="protein sequence ID" value="NIR73656.1"/>
    <property type="molecule type" value="Genomic_DNA"/>
</dbReference>
<dbReference type="CDD" id="cd03713">
    <property type="entry name" value="EFG_mtEFG_C"/>
    <property type="match status" value="1"/>
</dbReference>
<evidence type="ECO:0000256" key="1">
    <source>
        <dbReference type="ARBA" id="ARBA00022741"/>
    </source>
</evidence>
<dbReference type="FunFam" id="3.30.70.240:FF:000001">
    <property type="entry name" value="Elongation factor G"/>
    <property type="match status" value="1"/>
</dbReference>
<dbReference type="SUPFAM" id="SSF54980">
    <property type="entry name" value="EF-G C-terminal domain-like"/>
    <property type="match status" value="1"/>
</dbReference>
<dbReference type="InterPro" id="IPR035649">
    <property type="entry name" value="EFG_V"/>
</dbReference>
<dbReference type="Gene3D" id="3.30.70.240">
    <property type="match status" value="1"/>
</dbReference>
<accession>A0AAE4Z7G8</accession>
<dbReference type="SMART" id="SM00838">
    <property type="entry name" value="EFG_C"/>
    <property type="match status" value="1"/>
</dbReference>
<organism evidence="7 8">
    <name type="scientific">Candidatus Kutchimonas denitrificans</name>
    <dbReference type="NCBI Taxonomy" id="3056748"/>
    <lineage>
        <taxon>Bacteria</taxon>
        <taxon>Pseudomonadati</taxon>
        <taxon>Gemmatimonadota</taxon>
        <taxon>Gemmatimonadia</taxon>
        <taxon>Candidatus Palauibacterales</taxon>
        <taxon>Candidatus Palauibacteraceae</taxon>
        <taxon>Candidatus Kutchimonas</taxon>
    </lineage>
</organism>
<evidence type="ECO:0000256" key="3">
    <source>
        <dbReference type="ARBA" id="ARBA00022917"/>
    </source>
</evidence>
<keyword evidence="4" id="KW-0342">GTP-binding</keyword>
<dbReference type="GO" id="GO:0032790">
    <property type="term" value="P:ribosome disassembly"/>
    <property type="evidence" value="ECO:0007669"/>
    <property type="project" value="TreeGrafter"/>
</dbReference>
<dbReference type="InterPro" id="IPR035647">
    <property type="entry name" value="EFG_III/V"/>
</dbReference>
<evidence type="ECO:0000259" key="6">
    <source>
        <dbReference type="SMART" id="SM00838"/>
    </source>
</evidence>
<protein>
    <submittedName>
        <fullName evidence="7">Elongation factor G</fullName>
    </submittedName>
</protein>
<evidence type="ECO:0000313" key="8">
    <source>
        <dbReference type="Proteomes" id="UP000702544"/>
    </source>
</evidence>
<sequence length="72" mass="7951">AGPTLLEPIMEVEITTPEEFMGDIMGDLNQRRGKIQGMDSQGSKTIIRALVPEAELYKYATTLRSMSHGRAV</sequence>
<dbReference type="PANTHER" id="PTHR43261">
    <property type="entry name" value="TRANSLATION ELONGATION FACTOR G-RELATED"/>
    <property type="match status" value="1"/>
</dbReference>
<name>A0AAE4Z7G8_9BACT</name>
<evidence type="ECO:0000313" key="7">
    <source>
        <dbReference type="EMBL" id="NIR73656.1"/>
    </source>
</evidence>
<evidence type="ECO:0000256" key="5">
    <source>
        <dbReference type="ARBA" id="ARBA00024731"/>
    </source>
</evidence>
<dbReference type="Proteomes" id="UP000702544">
    <property type="component" value="Unassembled WGS sequence"/>
</dbReference>